<keyword evidence="2" id="KW-1185">Reference proteome</keyword>
<accession>A0A914XBQ5</accession>
<evidence type="ECO:0000313" key="3">
    <source>
        <dbReference type="WBParaSite" id="PSAMB.scaffold6919size8587.g29319.t1"/>
    </source>
</evidence>
<evidence type="ECO:0000313" key="2">
    <source>
        <dbReference type="Proteomes" id="UP000887566"/>
    </source>
</evidence>
<dbReference type="WBParaSite" id="PSAMB.scaffold6919size8587.g29319.t1">
    <property type="protein sequence ID" value="PSAMB.scaffold6919size8587.g29319.t1"/>
    <property type="gene ID" value="PSAMB.scaffold6919size8587.g29319"/>
</dbReference>
<dbReference type="AlphaFoldDB" id="A0A914XBQ5"/>
<evidence type="ECO:0000256" key="1">
    <source>
        <dbReference type="SAM" id="MobiDB-lite"/>
    </source>
</evidence>
<proteinExistence type="predicted"/>
<reference evidence="3" key="1">
    <citation type="submission" date="2022-11" db="UniProtKB">
        <authorList>
            <consortium name="WormBaseParasite"/>
        </authorList>
    </citation>
    <scope>IDENTIFICATION</scope>
</reference>
<feature type="region of interest" description="Disordered" evidence="1">
    <location>
        <begin position="174"/>
        <end position="197"/>
    </location>
</feature>
<sequence length="269" mass="29522">MPDRLMITARSPTTTTTPPSTLVRNALVDRRTISKLEYTYLTSLFVRSNARALTVKSFARCRRVDRPQPVGRRSNGPAPTDKELPIYNCSSLHAAAMPPPSAIGTAQMKCALLFLSSHLLAYFGYHITLCGTESDISKRRPLFVRTVPKTAAIRKSSRARRNVCWPKASVNSVGQRRHASPRSGMAASTSANKHGRPPRAVVTVVELCVGSNGPWADNRQRLVTVADQPFALRRSFSLGNVTSLFGKQRHCIISADRSATRRLILAGSL</sequence>
<protein>
    <submittedName>
        <fullName evidence="3">Uncharacterized protein</fullName>
    </submittedName>
</protein>
<dbReference type="Proteomes" id="UP000887566">
    <property type="component" value="Unplaced"/>
</dbReference>
<name>A0A914XBQ5_9BILA</name>
<organism evidence="2 3">
    <name type="scientific">Plectus sambesii</name>
    <dbReference type="NCBI Taxonomy" id="2011161"/>
    <lineage>
        <taxon>Eukaryota</taxon>
        <taxon>Metazoa</taxon>
        <taxon>Ecdysozoa</taxon>
        <taxon>Nematoda</taxon>
        <taxon>Chromadorea</taxon>
        <taxon>Plectida</taxon>
        <taxon>Plectina</taxon>
        <taxon>Plectoidea</taxon>
        <taxon>Plectidae</taxon>
        <taxon>Plectus</taxon>
    </lineage>
</organism>